<dbReference type="AlphaFoldDB" id="A0A0A9ENQ2"/>
<dbReference type="EMBL" id="GBRH01200248">
    <property type="protein sequence ID" value="JAD97647.1"/>
    <property type="molecule type" value="Transcribed_RNA"/>
</dbReference>
<sequence length="77" mass="8481">MYGCNLATSMFRTSYLSPFVGDNTCISTKIHLPRSTSIKLASCGMICLPRSNNPYTMINMTGLTPALKLCITLNHLH</sequence>
<evidence type="ECO:0000313" key="1">
    <source>
        <dbReference type="EMBL" id="JAD97647.1"/>
    </source>
</evidence>
<reference evidence="1" key="2">
    <citation type="journal article" date="2015" name="Data Brief">
        <title>Shoot transcriptome of the giant reed, Arundo donax.</title>
        <authorList>
            <person name="Barrero R.A."/>
            <person name="Guerrero F.D."/>
            <person name="Moolhuijzen P."/>
            <person name="Goolsby J.A."/>
            <person name="Tidwell J."/>
            <person name="Bellgard S.E."/>
            <person name="Bellgard M.I."/>
        </authorList>
    </citation>
    <scope>NUCLEOTIDE SEQUENCE</scope>
    <source>
        <tissue evidence="1">Shoot tissue taken approximately 20 cm above the soil surface</tissue>
    </source>
</reference>
<protein>
    <submittedName>
        <fullName evidence="1">Uncharacterized protein</fullName>
    </submittedName>
</protein>
<proteinExistence type="predicted"/>
<reference evidence="1" key="1">
    <citation type="submission" date="2014-09" db="EMBL/GenBank/DDBJ databases">
        <authorList>
            <person name="Magalhaes I.L.F."/>
            <person name="Oliveira U."/>
            <person name="Santos F.R."/>
            <person name="Vidigal T.H.D.A."/>
            <person name="Brescovit A.D."/>
            <person name="Santos A.J."/>
        </authorList>
    </citation>
    <scope>NUCLEOTIDE SEQUENCE</scope>
    <source>
        <tissue evidence="1">Shoot tissue taken approximately 20 cm above the soil surface</tissue>
    </source>
</reference>
<name>A0A0A9ENQ2_ARUDO</name>
<accession>A0A0A9ENQ2</accession>
<organism evidence="1">
    <name type="scientific">Arundo donax</name>
    <name type="common">Giant reed</name>
    <name type="synonym">Donax arundinaceus</name>
    <dbReference type="NCBI Taxonomy" id="35708"/>
    <lineage>
        <taxon>Eukaryota</taxon>
        <taxon>Viridiplantae</taxon>
        <taxon>Streptophyta</taxon>
        <taxon>Embryophyta</taxon>
        <taxon>Tracheophyta</taxon>
        <taxon>Spermatophyta</taxon>
        <taxon>Magnoliopsida</taxon>
        <taxon>Liliopsida</taxon>
        <taxon>Poales</taxon>
        <taxon>Poaceae</taxon>
        <taxon>PACMAD clade</taxon>
        <taxon>Arundinoideae</taxon>
        <taxon>Arundineae</taxon>
        <taxon>Arundo</taxon>
    </lineage>
</organism>